<organism evidence="8 9">
    <name type="scientific">Anaeromyxobacter diazotrophicus</name>
    <dbReference type="NCBI Taxonomy" id="2590199"/>
    <lineage>
        <taxon>Bacteria</taxon>
        <taxon>Pseudomonadati</taxon>
        <taxon>Myxococcota</taxon>
        <taxon>Myxococcia</taxon>
        <taxon>Myxococcales</taxon>
        <taxon>Cystobacterineae</taxon>
        <taxon>Anaeromyxobacteraceae</taxon>
        <taxon>Anaeromyxobacter</taxon>
    </lineage>
</organism>
<feature type="compositionally biased region" description="Low complexity" evidence="6">
    <location>
        <begin position="45"/>
        <end position="55"/>
    </location>
</feature>
<dbReference type="AlphaFoldDB" id="A0A7I9VST1"/>
<comment type="catalytic activity">
    <reaction evidence="1">
        <text>ATP + protein L-histidine = ADP + protein N-phospho-L-histidine.</text>
        <dbReference type="EC" id="2.7.13.3"/>
    </reaction>
</comment>
<dbReference type="Gene3D" id="3.30.565.10">
    <property type="entry name" value="Histidine kinase-like ATPase, C-terminal domain"/>
    <property type="match status" value="1"/>
</dbReference>
<keyword evidence="5" id="KW-0418">Kinase</keyword>
<evidence type="ECO:0000313" key="9">
    <source>
        <dbReference type="Proteomes" id="UP000503640"/>
    </source>
</evidence>
<dbReference type="Pfam" id="PF08448">
    <property type="entry name" value="PAS_4"/>
    <property type="match status" value="1"/>
</dbReference>
<dbReference type="SUPFAM" id="SSF55785">
    <property type="entry name" value="PYP-like sensor domain (PAS domain)"/>
    <property type="match status" value="1"/>
</dbReference>
<evidence type="ECO:0000256" key="5">
    <source>
        <dbReference type="ARBA" id="ARBA00022777"/>
    </source>
</evidence>
<evidence type="ECO:0000256" key="3">
    <source>
        <dbReference type="ARBA" id="ARBA00022553"/>
    </source>
</evidence>
<dbReference type="GO" id="GO:0030295">
    <property type="term" value="F:protein kinase activator activity"/>
    <property type="evidence" value="ECO:0007669"/>
    <property type="project" value="TreeGrafter"/>
</dbReference>
<dbReference type="SMART" id="SM00388">
    <property type="entry name" value="HisKA"/>
    <property type="match status" value="1"/>
</dbReference>
<keyword evidence="3" id="KW-0597">Phosphoprotein</keyword>
<dbReference type="InterPro" id="IPR013656">
    <property type="entry name" value="PAS_4"/>
</dbReference>
<dbReference type="Gene3D" id="1.10.287.130">
    <property type="match status" value="1"/>
</dbReference>
<keyword evidence="4" id="KW-0808">Transferase</keyword>
<name>A0A7I9VST1_9BACT</name>
<dbReference type="Pfam" id="PF02518">
    <property type="entry name" value="HATPase_c"/>
    <property type="match status" value="1"/>
</dbReference>
<dbReference type="PANTHER" id="PTHR42878">
    <property type="entry name" value="TWO-COMPONENT HISTIDINE KINASE"/>
    <property type="match status" value="1"/>
</dbReference>
<dbReference type="InterPro" id="IPR003661">
    <property type="entry name" value="HisK_dim/P_dom"/>
</dbReference>
<feature type="domain" description="Histidine kinase" evidence="7">
    <location>
        <begin position="194"/>
        <end position="406"/>
    </location>
</feature>
<evidence type="ECO:0000313" key="8">
    <source>
        <dbReference type="EMBL" id="GEJ59504.1"/>
    </source>
</evidence>
<dbReference type="CDD" id="cd00075">
    <property type="entry name" value="HATPase"/>
    <property type="match status" value="1"/>
</dbReference>
<dbReference type="InterPro" id="IPR036890">
    <property type="entry name" value="HATPase_C_sf"/>
</dbReference>
<accession>A0A7I9VST1</accession>
<dbReference type="SUPFAM" id="SSF47384">
    <property type="entry name" value="Homodimeric domain of signal transducing histidine kinase"/>
    <property type="match status" value="1"/>
</dbReference>
<dbReference type="PANTHER" id="PTHR42878:SF13">
    <property type="entry name" value="HISTIDINE KINASE"/>
    <property type="match status" value="1"/>
</dbReference>
<evidence type="ECO:0000256" key="6">
    <source>
        <dbReference type="SAM" id="MobiDB-lite"/>
    </source>
</evidence>
<keyword evidence="9" id="KW-1185">Reference proteome</keyword>
<evidence type="ECO:0000256" key="2">
    <source>
        <dbReference type="ARBA" id="ARBA00012438"/>
    </source>
</evidence>
<dbReference type="GO" id="GO:0007234">
    <property type="term" value="P:osmosensory signaling via phosphorelay pathway"/>
    <property type="evidence" value="ECO:0007669"/>
    <property type="project" value="TreeGrafter"/>
</dbReference>
<dbReference type="InterPro" id="IPR004358">
    <property type="entry name" value="Sig_transdc_His_kin-like_C"/>
</dbReference>
<dbReference type="SMART" id="SM00387">
    <property type="entry name" value="HATPase_c"/>
    <property type="match status" value="1"/>
</dbReference>
<protein>
    <recommendedName>
        <fullName evidence="2">histidine kinase</fullName>
        <ecNumber evidence="2">2.7.13.3</ecNumber>
    </recommendedName>
</protein>
<dbReference type="GO" id="GO:0000156">
    <property type="term" value="F:phosphorelay response regulator activity"/>
    <property type="evidence" value="ECO:0007669"/>
    <property type="project" value="TreeGrafter"/>
</dbReference>
<dbReference type="InterPro" id="IPR035965">
    <property type="entry name" value="PAS-like_dom_sf"/>
</dbReference>
<dbReference type="EMBL" id="BJTG01000016">
    <property type="protein sequence ID" value="GEJ59504.1"/>
    <property type="molecule type" value="Genomic_DNA"/>
</dbReference>
<evidence type="ECO:0000259" key="7">
    <source>
        <dbReference type="PROSITE" id="PS50109"/>
    </source>
</evidence>
<sequence>MGIAPSADTHRAGWPASYARGGERMTASELRAQAEEGEPSGPADQPGRGEPPQGEGEVLAAAASLLDGFFDAAPVGLALLDRELRVIRVNDVLARLAGRPGLVPGGPLEVVLPALASPELLAAARRAVAAGETSPELAIAAGEEPGRPPEARRALVATCYALRGTAGILGVGLVVQDVTRRRQQQEFHERVLGIVGHDLRSPLAAVRISAQILGRAAPDPRHARLLGVIEGAARRMQRIIEDLLDYTAARVGGGIPIRPSSVDVAQVCREVVAEALAADPDRVARCEGEGDPVAELDPDRLGQALANVVGNAFRYGTPEHAIEVRWRGEPDAVVVEVSNRGPIIPPELVGHVFEPFRRGVHPGGEGGGLGLGLFIARHIVAAHGGELTLRSDAGETCFTVTLPRRRG</sequence>
<feature type="region of interest" description="Disordered" evidence="6">
    <location>
        <begin position="1"/>
        <end position="55"/>
    </location>
</feature>
<gene>
    <name evidence="8" type="ORF">AMYX_42450</name>
</gene>
<dbReference type="Proteomes" id="UP000503640">
    <property type="component" value="Unassembled WGS sequence"/>
</dbReference>
<dbReference type="InterPro" id="IPR005467">
    <property type="entry name" value="His_kinase_dom"/>
</dbReference>
<evidence type="ECO:0000256" key="1">
    <source>
        <dbReference type="ARBA" id="ARBA00000085"/>
    </source>
</evidence>
<dbReference type="CDD" id="cd00082">
    <property type="entry name" value="HisKA"/>
    <property type="match status" value="1"/>
</dbReference>
<comment type="caution">
    <text evidence="8">The sequence shown here is derived from an EMBL/GenBank/DDBJ whole genome shotgun (WGS) entry which is preliminary data.</text>
</comment>
<dbReference type="EC" id="2.7.13.3" evidence="2"/>
<dbReference type="InterPro" id="IPR003594">
    <property type="entry name" value="HATPase_dom"/>
</dbReference>
<dbReference type="PRINTS" id="PR00344">
    <property type="entry name" value="BCTRLSENSOR"/>
</dbReference>
<dbReference type="InterPro" id="IPR036097">
    <property type="entry name" value="HisK_dim/P_sf"/>
</dbReference>
<dbReference type="InterPro" id="IPR050351">
    <property type="entry name" value="BphY/WalK/GraS-like"/>
</dbReference>
<dbReference type="Pfam" id="PF00512">
    <property type="entry name" value="HisKA"/>
    <property type="match status" value="1"/>
</dbReference>
<dbReference type="GO" id="GO:0000155">
    <property type="term" value="F:phosphorelay sensor kinase activity"/>
    <property type="evidence" value="ECO:0007669"/>
    <property type="project" value="InterPro"/>
</dbReference>
<proteinExistence type="predicted"/>
<dbReference type="PROSITE" id="PS50109">
    <property type="entry name" value="HIS_KIN"/>
    <property type="match status" value="1"/>
</dbReference>
<dbReference type="Gene3D" id="3.30.450.20">
    <property type="entry name" value="PAS domain"/>
    <property type="match status" value="1"/>
</dbReference>
<dbReference type="SUPFAM" id="SSF55874">
    <property type="entry name" value="ATPase domain of HSP90 chaperone/DNA topoisomerase II/histidine kinase"/>
    <property type="match status" value="1"/>
</dbReference>
<evidence type="ECO:0000256" key="4">
    <source>
        <dbReference type="ARBA" id="ARBA00022679"/>
    </source>
</evidence>
<reference evidence="9" key="1">
    <citation type="journal article" date="2020" name="Appl. Environ. Microbiol.">
        <title>Diazotrophic Anaeromyxobacter Isolates from Soils.</title>
        <authorList>
            <person name="Masuda Y."/>
            <person name="Yamanaka H."/>
            <person name="Xu Z.X."/>
            <person name="Shiratori Y."/>
            <person name="Aono T."/>
            <person name="Amachi S."/>
            <person name="Senoo K."/>
            <person name="Itoh H."/>
        </authorList>
    </citation>
    <scope>NUCLEOTIDE SEQUENCE [LARGE SCALE GENOMIC DNA]</scope>
    <source>
        <strain evidence="9">R267</strain>
    </source>
</reference>